<gene>
    <name evidence="1" type="ORF">LNINA_LOCUS2015</name>
</gene>
<protein>
    <submittedName>
        <fullName evidence="1">Uncharacterized protein</fullName>
    </submittedName>
</protein>
<evidence type="ECO:0000313" key="2">
    <source>
        <dbReference type="Proteomes" id="UP001497472"/>
    </source>
</evidence>
<keyword evidence="2" id="KW-1185">Reference proteome</keyword>
<sequence length="214" mass="25370">MNALDTFTKRGFRRSSRTLIGEKAYSQCHNAYRRFLLNTSKIDVTFFNGESFQVLYNFDATRRKEDSLLINWDTLTPLFGGVIPKCHRSFVRLERISNFVEKHIHLDKCKVGMYNFCSCTGTQPEYPDIYWDTYDDRRSHHYCSIHVRSWLYLYLKPKILLQESEQLFYEAIQEAHVDNPNAFKYYTPEVCRDTDILLESARSLGDSYFVYAIQ</sequence>
<organism evidence="1 2">
    <name type="scientific">Leptosia nina</name>
    <dbReference type="NCBI Taxonomy" id="320188"/>
    <lineage>
        <taxon>Eukaryota</taxon>
        <taxon>Metazoa</taxon>
        <taxon>Ecdysozoa</taxon>
        <taxon>Arthropoda</taxon>
        <taxon>Hexapoda</taxon>
        <taxon>Insecta</taxon>
        <taxon>Pterygota</taxon>
        <taxon>Neoptera</taxon>
        <taxon>Endopterygota</taxon>
        <taxon>Lepidoptera</taxon>
        <taxon>Glossata</taxon>
        <taxon>Ditrysia</taxon>
        <taxon>Papilionoidea</taxon>
        <taxon>Pieridae</taxon>
        <taxon>Pierinae</taxon>
        <taxon>Leptosia</taxon>
    </lineage>
</organism>
<dbReference type="EMBL" id="CAVLEF010000003">
    <property type="protein sequence ID" value="CAK1542083.1"/>
    <property type="molecule type" value="Genomic_DNA"/>
</dbReference>
<comment type="caution">
    <text evidence="1">The sequence shown here is derived from an EMBL/GenBank/DDBJ whole genome shotgun (WGS) entry which is preliminary data.</text>
</comment>
<dbReference type="InterPro" id="IPR021982">
    <property type="entry name" value="REEP_Ichnovirus"/>
</dbReference>
<dbReference type="AlphaFoldDB" id="A0AAV1IY77"/>
<proteinExistence type="predicted"/>
<name>A0AAV1IY77_9NEOP</name>
<dbReference type="Pfam" id="PF12132">
    <property type="entry name" value="DUF3587"/>
    <property type="match status" value="1"/>
</dbReference>
<reference evidence="1 2" key="1">
    <citation type="submission" date="2023-11" db="EMBL/GenBank/DDBJ databases">
        <authorList>
            <person name="Okamura Y."/>
        </authorList>
    </citation>
    <scope>NUCLEOTIDE SEQUENCE [LARGE SCALE GENOMIC DNA]</scope>
</reference>
<evidence type="ECO:0000313" key="1">
    <source>
        <dbReference type="EMBL" id="CAK1542083.1"/>
    </source>
</evidence>
<accession>A0AAV1IY77</accession>
<dbReference type="Proteomes" id="UP001497472">
    <property type="component" value="Unassembled WGS sequence"/>
</dbReference>